<evidence type="ECO:0000256" key="1">
    <source>
        <dbReference type="ARBA" id="ARBA00022441"/>
    </source>
</evidence>
<feature type="compositionally biased region" description="Polar residues" evidence="3">
    <location>
        <begin position="198"/>
        <end position="212"/>
    </location>
</feature>
<feature type="compositionally biased region" description="Polar residues" evidence="3">
    <location>
        <begin position="134"/>
        <end position="143"/>
    </location>
</feature>
<dbReference type="GO" id="GO:0045454">
    <property type="term" value="P:cell redox homeostasis"/>
    <property type="evidence" value="ECO:0007669"/>
    <property type="project" value="TreeGrafter"/>
</dbReference>
<dbReference type="InterPro" id="IPR011333">
    <property type="entry name" value="SKP1/BTB/POZ_sf"/>
</dbReference>
<dbReference type="InterPro" id="IPR015915">
    <property type="entry name" value="Kelch-typ_b-propeller"/>
</dbReference>
<dbReference type="EMBL" id="MU865408">
    <property type="protein sequence ID" value="KAK4223962.1"/>
    <property type="molecule type" value="Genomic_DNA"/>
</dbReference>
<dbReference type="AlphaFoldDB" id="A0AAN7BIK8"/>
<dbReference type="Pfam" id="PF24681">
    <property type="entry name" value="Kelch_KLHDC2_KLHL20_DRC7"/>
    <property type="match status" value="1"/>
</dbReference>
<reference evidence="4" key="2">
    <citation type="submission" date="2023-05" db="EMBL/GenBank/DDBJ databases">
        <authorList>
            <consortium name="Lawrence Berkeley National Laboratory"/>
            <person name="Steindorff A."/>
            <person name="Hensen N."/>
            <person name="Bonometti L."/>
            <person name="Westerberg I."/>
            <person name="Brannstrom I.O."/>
            <person name="Guillou S."/>
            <person name="Cros-Aarteil S."/>
            <person name="Calhoun S."/>
            <person name="Haridas S."/>
            <person name="Kuo A."/>
            <person name="Mondo S."/>
            <person name="Pangilinan J."/>
            <person name="Riley R."/>
            <person name="Labutti K."/>
            <person name="Andreopoulos B."/>
            <person name="Lipzen A."/>
            <person name="Chen C."/>
            <person name="Yanf M."/>
            <person name="Daum C."/>
            <person name="Ng V."/>
            <person name="Clum A."/>
            <person name="Ohm R."/>
            <person name="Martin F."/>
            <person name="Silar P."/>
            <person name="Natvig D."/>
            <person name="Lalanne C."/>
            <person name="Gautier V."/>
            <person name="Ament-Velasquez S.L."/>
            <person name="Kruys A."/>
            <person name="Hutchinson M.I."/>
            <person name="Powell A.J."/>
            <person name="Barry K."/>
            <person name="Miller A.N."/>
            <person name="Grigoriev I.V."/>
            <person name="Debuchy R."/>
            <person name="Gladieux P."/>
            <person name="Thoren M.H."/>
            <person name="Johannesson H."/>
        </authorList>
    </citation>
    <scope>NUCLEOTIDE SEQUENCE</scope>
    <source>
        <strain evidence="4">CBS 990.96</strain>
    </source>
</reference>
<dbReference type="GO" id="GO:0005829">
    <property type="term" value="C:cytosol"/>
    <property type="evidence" value="ECO:0007669"/>
    <property type="project" value="TreeGrafter"/>
</dbReference>
<evidence type="ECO:0000256" key="3">
    <source>
        <dbReference type="SAM" id="MobiDB-lite"/>
    </source>
</evidence>
<dbReference type="GO" id="GO:0005739">
    <property type="term" value="C:mitochondrion"/>
    <property type="evidence" value="ECO:0007669"/>
    <property type="project" value="TreeGrafter"/>
</dbReference>
<feature type="compositionally biased region" description="Basic and acidic residues" evidence="3">
    <location>
        <begin position="178"/>
        <end position="195"/>
    </location>
</feature>
<reference evidence="4" key="1">
    <citation type="journal article" date="2023" name="Mol. Phylogenet. Evol.">
        <title>Genome-scale phylogeny and comparative genomics of the fungal order Sordariales.</title>
        <authorList>
            <person name="Hensen N."/>
            <person name="Bonometti L."/>
            <person name="Westerberg I."/>
            <person name="Brannstrom I.O."/>
            <person name="Guillou S."/>
            <person name="Cros-Aarteil S."/>
            <person name="Calhoun S."/>
            <person name="Haridas S."/>
            <person name="Kuo A."/>
            <person name="Mondo S."/>
            <person name="Pangilinan J."/>
            <person name="Riley R."/>
            <person name="LaButti K."/>
            <person name="Andreopoulos B."/>
            <person name="Lipzen A."/>
            <person name="Chen C."/>
            <person name="Yan M."/>
            <person name="Daum C."/>
            <person name="Ng V."/>
            <person name="Clum A."/>
            <person name="Steindorff A."/>
            <person name="Ohm R.A."/>
            <person name="Martin F."/>
            <person name="Silar P."/>
            <person name="Natvig D.O."/>
            <person name="Lalanne C."/>
            <person name="Gautier V."/>
            <person name="Ament-Velasquez S.L."/>
            <person name="Kruys A."/>
            <person name="Hutchinson M.I."/>
            <person name="Powell A.J."/>
            <person name="Barry K."/>
            <person name="Miller A.N."/>
            <person name="Grigoriev I.V."/>
            <person name="Debuchy R."/>
            <person name="Gladieux P."/>
            <person name="Hiltunen Thoren M."/>
            <person name="Johannesson H."/>
        </authorList>
    </citation>
    <scope>NUCLEOTIDE SEQUENCE</scope>
    <source>
        <strain evidence="4">CBS 990.96</strain>
    </source>
</reference>
<evidence type="ECO:0000313" key="4">
    <source>
        <dbReference type="EMBL" id="KAK4223962.1"/>
    </source>
</evidence>
<evidence type="ECO:0000313" key="5">
    <source>
        <dbReference type="Proteomes" id="UP001301958"/>
    </source>
</evidence>
<dbReference type="PANTHER" id="PTHR43503:SF2">
    <property type="entry name" value="NEGATIVE REGULATOR OF SPORULATION MDS3-RELATED"/>
    <property type="match status" value="1"/>
</dbReference>
<keyword evidence="5" id="KW-1185">Reference proteome</keyword>
<gene>
    <name evidence="4" type="ORF">QBC38DRAFT_34939</name>
</gene>
<name>A0AAN7BIK8_9PEZI</name>
<feature type="region of interest" description="Disordered" evidence="3">
    <location>
        <begin position="965"/>
        <end position="999"/>
    </location>
</feature>
<dbReference type="Gene3D" id="2.120.10.80">
    <property type="entry name" value="Kelch-type beta propeller"/>
    <property type="match status" value="1"/>
</dbReference>
<dbReference type="SUPFAM" id="SSF117281">
    <property type="entry name" value="Kelch motif"/>
    <property type="match status" value="1"/>
</dbReference>
<keyword evidence="2" id="KW-0677">Repeat</keyword>
<feature type="compositionally biased region" description="Polar residues" evidence="3">
    <location>
        <begin position="88"/>
        <end position="110"/>
    </location>
</feature>
<feature type="compositionally biased region" description="Basic and acidic residues" evidence="3">
    <location>
        <begin position="988"/>
        <end position="999"/>
    </location>
</feature>
<feature type="compositionally biased region" description="Gly residues" evidence="3">
    <location>
        <begin position="219"/>
        <end position="228"/>
    </location>
</feature>
<dbReference type="PANTHER" id="PTHR43503">
    <property type="entry name" value="MCG48959-RELATED"/>
    <property type="match status" value="1"/>
</dbReference>
<sequence>MAGSGYGLTPGKPGQQQAGGSNDLSRFSDSDSDDRPNIKSPSDILHSAFRGIKKGRDELTRLTRQPSQRALRRPSEPFVPLLDRPPVTSFSNRAQGPTQSHHARSLSLQNSLSKPLPEPPPPSLSPSGPLTPLAQPSQQQGSLATILDTEVAEQDDQPKPMDSASMDQQPGGLYVRPGQHESLARQQDGQDDRGDNLTPKSNGPLSAGQSPNSGQSRGQVGGTTGGPGNGPPQSAHLSGLMCNVHRTTGREPHPLVGATTTILGDKLYVFGGRILSRSRPAPLTADLYELDLIRRHWTKLETTGDIPPPRYFHSMCALGDTKMVCYGGMSPTTNQKNAAISQDQQPEVTVMSDIYIYDIPTKKWTYIPTQDAPQGRYAHCACILPSSAAFASHRAPLSALQHNPSTGNPNEGRIGISIDGTGGAEMVVVGGQDAANHYIEQISVFNLRSLKWVSTQPLGKSCGAYRSVVAPLPPAVAGKIGKTNPNGARQDPSGISQEAREAGSSMLIYSNYNFLDVKLELQIRSPDGHLSERPMGGSYTPPGLRFPNGGVIDTHFVVSGTYLTSSKQEYALWALDLRTLTWSRIDAGGAVFSQGSWNRGVLWNRRNTFVVLGNRKRSLVDDYNHRRINFSNVCMVELEAFGFYDNPRKTAPMSGFVSASSPFTGPGLSLARKAGFTAGGRYHSRAAEELGEKALAMRELADMDILCIGGERIPINSRIVARRWGPYFVQLLREGTANHDGSDAITLRSNSVSAPGGSVRASNMTITPGNRGTLESQSTMYSGASSIAPSTTASSISSGMSSTPVDPAAINTAPTPRTLPPNSRPRCLYLPHTYLTVQALLHFLYTSSLPAPSSPLCTPQILCSLLQIARPYRIDGLLEAVVERLHNLLDSRNAAAVFNATAMAAGGGRGIDGSLNPNFFPVPASLDGLLGSSDTLVNSTANNSEISLGQPGGSGLKINTAVPGVRPTSDELSAATSVGSEWSTSEMGSERGGGRDREIWSGDLSSVIGLQKRGLRGLMEGRRMRERTGTGTGTGIGGPQQGGQGGGGYGGMQGRVGLGIAGS</sequence>
<accession>A0AAN7BIK8</accession>
<dbReference type="Proteomes" id="UP001301958">
    <property type="component" value="Unassembled WGS sequence"/>
</dbReference>
<protein>
    <submittedName>
        <fullName evidence="4">Protein ral2</fullName>
    </submittedName>
</protein>
<organism evidence="4 5">
    <name type="scientific">Podospora fimiseda</name>
    <dbReference type="NCBI Taxonomy" id="252190"/>
    <lineage>
        <taxon>Eukaryota</taxon>
        <taxon>Fungi</taxon>
        <taxon>Dikarya</taxon>
        <taxon>Ascomycota</taxon>
        <taxon>Pezizomycotina</taxon>
        <taxon>Sordariomycetes</taxon>
        <taxon>Sordariomycetidae</taxon>
        <taxon>Sordariales</taxon>
        <taxon>Podosporaceae</taxon>
        <taxon>Podospora</taxon>
    </lineage>
</organism>
<proteinExistence type="predicted"/>
<comment type="caution">
    <text evidence="4">The sequence shown here is derived from an EMBL/GenBank/DDBJ whole genome shotgun (WGS) entry which is preliminary data.</text>
</comment>
<dbReference type="Gene3D" id="3.30.710.10">
    <property type="entry name" value="Potassium Channel Kv1.1, Chain A"/>
    <property type="match status" value="1"/>
</dbReference>
<feature type="region of interest" description="Disordered" evidence="3">
    <location>
        <begin position="1026"/>
        <end position="1051"/>
    </location>
</feature>
<feature type="compositionally biased region" description="Basic and acidic residues" evidence="3">
    <location>
        <begin position="26"/>
        <end position="37"/>
    </location>
</feature>
<keyword evidence="1" id="KW-0880">Kelch repeat</keyword>
<feature type="compositionally biased region" description="Polar residues" evidence="3">
    <location>
        <begin position="970"/>
        <end position="987"/>
    </location>
</feature>
<feature type="compositionally biased region" description="Gly residues" evidence="3">
    <location>
        <begin position="1030"/>
        <end position="1051"/>
    </location>
</feature>
<feature type="region of interest" description="Disordered" evidence="3">
    <location>
        <begin position="1"/>
        <end position="238"/>
    </location>
</feature>
<evidence type="ECO:0000256" key="2">
    <source>
        <dbReference type="ARBA" id="ARBA00022737"/>
    </source>
</evidence>